<comment type="caution">
    <text evidence="3">The sequence shown here is derived from an EMBL/GenBank/DDBJ whole genome shotgun (WGS) entry which is preliminary data.</text>
</comment>
<feature type="chain" id="PRO_5037576001" evidence="2">
    <location>
        <begin position="25"/>
        <end position="247"/>
    </location>
</feature>
<feature type="transmembrane region" description="Helical" evidence="1">
    <location>
        <begin position="149"/>
        <end position="166"/>
    </location>
</feature>
<evidence type="ECO:0000313" key="3">
    <source>
        <dbReference type="EMBL" id="MBJ3784834.1"/>
    </source>
</evidence>
<dbReference type="Proteomes" id="UP000602124">
    <property type="component" value="Unassembled WGS sequence"/>
</dbReference>
<feature type="transmembrane region" description="Helical" evidence="1">
    <location>
        <begin position="211"/>
        <end position="228"/>
    </location>
</feature>
<keyword evidence="1" id="KW-1133">Transmembrane helix</keyword>
<dbReference type="Pfam" id="PF09490">
    <property type="entry name" value="CbtA"/>
    <property type="match status" value="1"/>
</dbReference>
<reference evidence="3" key="1">
    <citation type="submission" date="2020-12" db="EMBL/GenBank/DDBJ databases">
        <title>Devosia sp. MSA67 isolated from Mo River.</title>
        <authorList>
            <person name="Ma F."/>
            <person name="Zi Z."/>
        </authorList>
    </citation>
    <scope>NUCLEOTIDE SEQUENCE</scope>
    <source>
        <strain evidence="3">MSA67</strain>
    </source>
</reference>
<dbReference type="RefSeq" id="WP_198876057.1">
    <property type="nucleotide sequence ID" value="NZ_JAEKMH010000002.1"/>
</dbReference>
<accession>A0A934MQY1</accession>
<keyword evidence="1" id="KW-0472">Membrane</keyword>
<evidence type="ECO:0000313" key="4">
    <source>
        <dbReference type="Proteomes" id="UP000602124"/>
    </source>
</evidence>
<dbReference type="InterPro" id="IPR012666">
    <property type="entry name" value="CbtA_put"/>
</dbReference>
<dbReference type="NCBIfam" id="TIGR02458">
    <property type="entry name" value="CbtA"/>
    <property type="match status" value="1"/>
</dbReference>
<proteinExistence type="predicted"/>
<keyword evidence="2" id="KW-0732">Signal</keyword>
<evidence type="ECO:0000256" key="2">
    <source>
        <dbReference type="SAM" id="SignalP"/>
    </source>
</evidence>
<dbReference type="EMBL" id="JAEKMH010000002">
    <property type="protein sequence ID" value="MBJ3784834.1"/>
    <property type="molecule type" value="Genomic_DNA"/>
</dbReference>
<feature type="transmembrane region" description="Helical" evidence="1">
    <location>
        <begin position="81"/>
        <end position="107"/>
    </location>
</feature>
<protein>
    <submittedName>
        <fullName evidence="3">CbtA family protein</fullName>
    </submittedName>
</protein>
<feature type="transmembrane region" description="Helical" evidence="1">
    <location>
        <begin position="173"/>
        <end position="191"/>
    </location>
</feature>
<dbReference type="AlphaFoldDB" id="A0A934MQY1"/>
<feature type="transmembrane region" description="Helical" evidence="1">
    <location>
        <begin position="114"/>
        <end position="137"/>
    </location>
</feature>
<sequence length="247" mass="25923">MFRNLFLAALVAALCAGLVTSAFQAWRVTPLIFAAESFEGSGETHVHAEGEAPAHDEATAATAHDHGEDEWMPQDGFERTAYTVLANVLMAAGYALIIGAVSVVFNLPVTFANGLYWGFAGFAAFTLAPALGLPPGMPGMPVADTLARQIWWFTAAISTGAAFIIVAKFRAPWALALAVALILLPHLIAAPQAPDDPTGVPPRMTAEFVSAVLYNGAIFWVVLGLAFGRMADYLAARPAAIPSGARA</sequence>
<evidence type="ECO:0000256" key="1">
    <source>
        <dbReference type="SAM" id="Phobius"/>
    </source>
</evidence>
<organism evidence="3 4">
    <name type="scientific">Devosia sediminis</name>
    <dbReference type="NCBI Taxonomy" id="2798801"/>
    <lineage>
        <taxon>Bacteria</taxon>
        <taxon>Pseudomonadati</taxon>
        <taxon>Pseudomonadota</taxon>
        <taxon>Alphaproteobacteria</taxon>
        <taxon>Hyphomicrobiales</taxon>
        <taxon>Devosiaceae</taxon>
        <taxon>Devosia</taxon>
    </lineage>
</organism>
<gene>
    <name evidence="3" type="ORF">JEQ47_08905</name>
</gene>
<feature type="signal peptide" evidence="2">
    <location>
        <begin position="1"/>
        <end position="24"/>
    </location>
</feature>
<keyword evidence="1" id="KW-0812">Transmembrane</keyword>
<keyword evidence="4" id="KW-1185">Reference proteome</keyword>
<name>A0A934MQY1_9HYPH</name>